<dbReference type="InterPro" id="IPR037053">
    <property type="entry name" value="Phage_tail_collar_dom_sf"/>
</dbReference>
<evidence type="ECO:0000259" key="1">
    <source>
        <dbReference type="Pfam" id="PF07484"/>
    </source>
</evidence>
<dbReference type="RefSeq" id="WP_188937612.1">
    <property type="nucleotide sequence ID" value="NZ_BMJC01000007.1"/>
</dbReference>
<organism evidence="2 3">
    <name type="scientific">Puia dinghuensis</name>
    <dbReference type="NCBI Taxonomy" id="1792502"/>
    <lineage>
        <taxon>Bacteria</taxon>
        <taxon>Pseudomonadati</taxon>
        <taxon>Bacteroidota</taxon>
        <taxon>Chitinophagia</taxon>
        <taxon>Chitinophagales</taxon>
        <taxon>Chitinophagaceae</taxon>
        <taxon>Puia</taxon>
    </lineage>
</organism>
<gene>
    <name evidence="2" type="ORF">GCM10011511_53680</name>
</gene>
<feature type="domain" description="Phage tail collar" evidence="1">
    <location>
        <begin position="9"/>
        <end position="64"/>
    </location>
</feature>
<keyword evidence="3" id="KW-1185">Reference proteome</keyword>
<name>A0A8J2UIM7_9BACT</name>
<accession>A0A8J2UIM7</accession>
<dbReference type="Gene3D" id="3.90.1340.10">
    <property type="entry name" value="Phage tail collar domain"/>
    <property type="match status" value="1"/>
</dbReference>
<sequence length="168" mass="17417">MADDIIYIGEIRMYGGSQAPAGWAFCNGAQIATSDNPELYSLIGDTYGGDQTYFNLPDLQGRVPYGLGGTYNLGDSGGLETVTLTPDNMPAHTHPVIAASSGGSDDPEGNSWGTSTGVNVYADVSTADLTMNPDSITTAGGGLAHDNMIPFQVVSYIIALQGVYPSKG</sequence>
<protein>
    <submittedName>
        <fullName evidence="2">Tail Collar domain-containing protein</fullName>
    </submittedName>
</protein>
<comment type="caution">
    <text evidence="2">The sequence shown here is derived from an EMBL/GenBank/DDBJ whole genome shotgun (WGS) entry which is preliminary data.</text>
</comment>
<evidence type="ECO:0000313" key="3">
    <source>
        <dbReference type="Proteomes" id="UP000607559"/>
    </source>
</evidence>
<dbReference type="Pfam" id="PF07484">
    <property type="entry name" value="Collar"/>
    <property type="match status" value="1"/>
</dbReference>
<proteinExistence type="predicted"/>
<reference evidence="2" key="2">
    <citation type="submission" date="2020-09" db="EMBL/GenBank/DDBJ databases">
        <authorList>
            <person name="Sun Q."/>
            <person name="Zhou Y."/>
        </authorList>
    </citation>
    <scope>NUCLEOTIDE SEQUENCE</scope>
    <source>
        <strain evidence="2">CGMCC 1.15448</strain>
    </source>
</reference>
<reference evidence="2" key="1">
    <citation type="journal article" date="2014" name="Int. J. Syst. Evol. Microbiol.">
        <title>Complete genome sequence of Corynebacterium casei LMG S-19264T (=DSM 44701T), isolated from a smear-ripened cheese.</title>
        <authorList>
            <consortium name="US DOE Joint Genome Institute (JGI-PGF)"/>
            <person name="Walter F."/>
            <person name="Albersmeier A."/>
            <person name="Kalinowski J."/>
            <person name="Ruckert C."/>
        </authorList>
    </citation>
    <scope>NUCLEOTIDE SEQUENCE</scope>
    <source>
        <strain evidence="2">CGMCC 1.15448</strain>
    </source>
</reference>
<dbReference type="EMBL" id="BMJC01000007">
    <property type="protein sequence ID" value="GGB23024.1"/>
    <property type="molecule type" value="Genomic_DNA"/>
</dbReference>
<dbReference type="SUPFAM" id="SSF88874">
    <property type="entry name" value="Receptor-binding domain of short tail fibre protein gp12"/>
    <property type="match status" value="1"/>
</dbReference>
<dbReference type="AlphaFoldDB" id="A0A8J2UIM7"/>
<evidence type="ECO:0000313" key="2">
    <source>
        <dbReference type="EMBL" id="GGB23024.1"/>
    </source>
</evidence>
<dbReference type="InterPro" id="IPR011083">
    <property type="entry name" value="Phage_tail_collar_dom"/>
</dbReference>
<dbReference type="Proteomes" id="UP000607559">
    <property type="component" value="Unassembled WGS sequence"/>
</dbReference>